<dbReference type="KEGG" id="ccam:M5D45_19875"/>
<reference evidence="1" key="2">
    <citation type="submission" date="2022-05" db="EMBL/GenBank/DDBJ databases">
        <authorList>
            <person name="Kunte H.-J."/>
        </authorList>
    </citation>
    <scope>NUCLEOTIDE SEQUENCE</scope>
    <source>
        <strain evidence="1">G5</strain>
    </source>
</reference>
<evidence type="ECO:0000313" key="2">
    <source>
        <dbReference type="Proteomes" id="UP001056132"/>
    </source>
</evidence>
<dbReference type="Proteomes" id="UP001056132">
    <property type="component" value="Chromosome 2"/>
</dbReference>
<proteinExistence type="predicted"/>
<dbReference type="RefSeq" id="WP_244844624.1">
    <property type="nucleotide sequence ID" value="NZ_CAJPVH010000009.1"/>
</dbReference>
<reference evidence="1" key="1">
    <citation type="journal article" date="2022" name="Microbiol. Resour. Announc.">
        <title>Genome Sequence of Cupriavidus campinensis Strain G5, a Member of a Bacterial Consortium Capable of Polyethylene Degradation.</title>
        <authorList>
            <person name="Schneider B."/>
            <person name="Pfeiffer F."/>
            <person name="Dyall-Smith M."/>
            <person name="Kunte H.J."/>
        </authorList>
    </citation>
    <scope>NUCLEOTIDE SEQUENCE</scope>
    <source>
        <strain evidence="1">G5</strain>
    </source>
</reference>
<dbReference type="EMBL" id="CP097331">
    <property type="protein sequence ID" value="URF07462.1"/>
    <property type="molecule type" value="Genomic_DNA"/>
</dbReference>
<name>A0AAE9I7G3_9BURK</name>
<organism evidence="1 2">
    <name type="scientific">Cupriavidus campinensis</name>
    <dbReference type="NCBI Taxonomy" id="151783"/>
    <lineage>
        <taxon>Bacteria</taxon>
        <taxon>Pseudomonadati</taxon>
        <taxon>Pseudomonadota</taxon>
        <taxon>Betaproteobacteria</taxon>
        <taxon>Burkholderiales</taxon>
        <taxon>Burkholderiaceae</taxon>
        <taxon>Cupriavidus</taxon>
    </lineage>
</organism>
<dbReference type="AlphaFoldDB" id="A0AAE9I7G3"/>
<evidence type="ECO:0000313" key="1">
    <source>
        <dbReference type="EMBL" id="URF07462.1"/>
    </source>
</evidence>
<gene>
    <name evidence="1" type="ORF">M5D45_19875</name>
</gene>
<accession>A0AAE9I7G3</accession>
<protein>
    <submittedName>
        <fullName evidence="1">Uncharacterized protein</fullName>
    </submittedName>
</protein>
<sequence length="379" mass="41518">MQPTPHKSLPDTTRGPASRVARKHGVWLGAWLGVFALLPGCTSIGPTTIVADRFDYSAAIADSWKQQTLLNIVKLRYVDLPIFVDVASVVSGYSLQAGVSMGGTVSTASAVQGNFLATGVQGVYTDRPTITYTPATGQKFVRGLMEPIDPKNIFLMLQSGYAADFVLGMTVESLNGVRNRATAAGMVREADPEFLRAIELMRDVQAAGAFSMRVEEDKVKGSIGVLLFRREDMPADILEKVVEIRRLLKLPATTQKFTLRYSPARGAEDELSVNSRSMLQIMLAFSSYLEVPEAHLKEQSALPGLAQTTEQAQRGAVRIHSGKEKPMEAYAAVHYRGYWFWINQSDLTTKRALSAIMLFFTLTDTGSKEPLPLITIPAQ</sequence>